<evidence type="ECO:0000313" key="3">
    <source>
        <dbReference type="EMBL" id="KAL2050885.1"/>
    </source>
</evidence>
<dbReference type="Pfam" id="PF22980">
    <property type="entry name" value="Myb_DNA-bind_8"/>
    <property type="match status" value="1"/>
</dbReference>
<comment type="caution">
    <text evidence="3">The sequence shown here is derived from an EMBL/GenBank/DDBJ whole genome shotgun (WGS) entry which is preliminary data.</text>
</comment>
<proteinExistence type="predicted"/>
<feature type="domain" description="Myb-like DNA-binding" evidence="2">
    <location>
        <begin position="7"/>
        <end position="43"/>
    </location>
</feature>
<gene>
    <name evidence="3" type="ORF">ABVK25_008783</name>
</gene>
<feature type="compositionally biased region" description="Basic and acidic residues" evidence="1">
    <location>
        <begin position="128"/>
        <end position="150"/>
    </location>
</feature>
<evidence type="ECO:0000313" key="4">
    <source>
        <dbReference type="Proteomes" id="UP001590951"/>
    </source>
</evidence>
<sequence>MAPASNEEQFKFLISCIRYSNNGKVDFEAVRMECDICSKGAAYVSQLEKSSPTRDPNGGYSAKRYERMMKAHGIYQTNSTIADTPIPSTKPKISSLATATNPSNPASSKKRKHAQFVETNTNTDDDEGLSKVKAEPPNKKIKGEAVREESTDNQDSPQALTSAKEKDSSKYTMGLDDAGDSLIFRDFLSFGAFGGKDIGSKDMFGATVGLDVKPVKGVVPESIVVNE</sequence>
<dbReference type="EMBL" id="JBHFEH010000041">
    <property type="protein sequence ID" value="KAL2050885.1"/>
    <property type="molecule type" value="Genomic_DNA"/>
</dbReference>
<organism evidence="3 4">
    <name type="scientific">Lepraria finkii</name>
    <dbReference type="NCBI Taxonomy" id="1340010"/>
    <lineage>
        <taxon>Eukaryota</taxon>
        <taxon>Fungi</taxon>
        <taxon>Dikarya</taxon>
        <taxon>Ascomycota</taxon>
        <taxon>Pezizomycotina</taxon>
        <taxon>Lecanoromycetes</taxon>
        <taxon>OSLEUM clade</taxon>
        <taxon>Lecanoromycetidae</taxon>
        <taxon>Lecanorales</taxon>
        <taxon>Lecanorineae</taxon>
        <taxon>Stereocaulaceae</taxon>
        <taxon>Lepraria</taxon>
    </lineage>
</organism>
<evidence type="ECO:0000256" key="1">
    <source>
        <dbReference type="SAM" id="MobiDB-lite"/>
    </source>
</evidence>
<keyword evidence="4" id="KW-1185">Reference proteome</keyword>
<protein>
    <recommendedName>
        <fullName evidence="2">Myb-like DNA-binding domain-containing protein</fullName>
    </recommendedName>
</protein>
<name>A0ABR4AZ01_9LECA</name>
<dbReference type="Proteomes" id="UP001590951">
    <property type="component" value="Unassembled WGS sequence"/>
</dbReference>
<feature type="region of interest" description="Disordered" evidence="1">
    <location>
        <begin position="79"/>
        <end position="172"/>
    </location>
</feature>
<evidence type="ECO:0000259" key="2">
    <source>
        <dbReference type="Pfam" id="PF22980"/>
    </source>
</evidence>
<reference evidence="3 4" key="1">
    <citation type="submission" date="2024-09" db="EMBL/GenBank/DDBJ databases">
        <title>Rethinking Asexuality: The Enigmatic Case of Functional Sexual Genes in Lepraria (Stereocaulaceae).</title>
        <authorList>
            <person name="Doellman M."/>
            <person name="Sun Y."/>
            <person name="Barcenas-Pena A."/>
            <person name="Lumbsch H.T."/>
            <person name="Grewe F."/>
        </authorList>
    </citation>
    <scope>NUCLEOTIDE SEQUENCE [LARGE SCALE GENOMIC DNA]</scope>
    <source>
        <strain evidence="3 4">Grewe 0041</strain>
    </source>
</reference>
<feature type="compositionally biased region" description="Polar residues" evidence="1">
    <location>
        <begin position="91"/>
        <end position="107"/>
    </location>
</feature>
<dbReference type="InterPro" id="IPR054505">
    <property type="entry name" value="Myb_DNA-bind_8"/>
</dbReference>
<accession>A0ABR4AZ01</accession>